<organism evidence="1 2">
    <name type="scientific">Vermiconidia calcicola</name>
    <dbReference type="NCBI Taxonomy" id="1690605"/>
    <lineage>
        <taxon>Eukaryota</taxon>
        <taxon>Fungi</taxon>
        <taxon>Dikarya</taxon>
        <taxon>Ascomycota</taxon>
        <taxon>Pezizomycotina</taxon>
        <taxon>Dothideomycetes</taxon>
        <taxon>Dothideomycetidae</taxon>
        <taxon>Mycosphaerellales</taxon>
        <taxon>Extremaceae</taxon>
        <taxon>Vermiconidia</taxon>
    </lineage>
</organism>
<reference evidence="1" key="1">
    <citation type="submission" date="2023-07" db="EMBL/GenBank/DDBJ databases">
        <title>Black Yeasts Isolated from many extreme environments.</title>
        <authorList>
            <person name="Coleine C."/>
            <person name="Stajich J.E."/>
            <person name="Selbmann L."/>
        </authorList>
    </citation>
    <scope>NUCLEOTIDE SEQUENCE</scope>
    <source>
        <strain evidence="1">CCFEE 5714</strain>
    </source>
</reference>
<dbReference type="Proteomes" id="UP001281147">
    <property type="component" value="Unassembled WGS sequence"/>
</dbReference>
<comment type="caution">
    <text evidence="1">The sequence shown here is derived from an EMBL/GenBank/DDBJ whole genome shotgun (WGS) entry which is preliminary data.</text>
</comment>
<proteinExistence type="predicted"/>
<accession>A0ACC3N4G7</accession>
<sequence>MKGNEATRSALEKKATRKLKRPHQDPLGRVSVKKPKLAVKSDPKGIKIPKHSSVPVLDFLKSRPQIKALQDAAAVDRKPATKQLARTPSGEEAADLLEDDRFRGDPAAWQQHKTVDAFIRRAPVADPNTASLGPWLWVSNPKLGWSQKKHMEKTDVGAFIEGGTTLLEAFKSQKAKVERSKPEAPLGTITRAMKPYREQLEEDLLALAVKTGTTCGKWMLFPAPDDYPRSWRLVAEATAEGKLGPTSKAATYSPVDALTLICVYTYQFTDMEDVRRVLEALVDLGVCNKSKPIYYKCDAYTYLGLNSDNAYNIRASLYSSKEVLENEAKAKADGPIVRLKKHNQAIDSFFSS</sequence>
<gene>
    <name evidence="1" type="ORF">LTR37_010562</name>
</gene>
<evidence type="ECO:0000313" key="2">
    <source>
        <dbReference type="Proteomes" id="UP001281147"/>
    </source>
</evidence>
<keyword evidence="2" id="KW-1185">Reference proteome</keyword>
<name>A0ACC3N4G7_9PEZI</name>
<protein>
    <submittedName>
        <fullName evidence="1">Uncharacterized protein</fullName>
    </submittedName>
</protein>
<dbReference type="EMBL" id="JAUTXU010000088">
    <property type="protein sequence ID" value="KAK3709943.1"/>
    <property type="molecule type" value="Genomic_DNA"/>
</dbReference>
<evidence type="ECO:0000313" key="1">
    <source>
        <dbReference type="EMBL" id="KAK3709943.1"/>
    </source>
</evidence>